<name>A0A164CI37_9MYCO</name>
<reference evidence="2" key="1">
    <citation type="submission" date="2016-04" db="EMBL/GenBank/DDBJ databases">
        <authorList>
            <person name="Strapagiel D."/>
            <person name="Borowka P."/>
            <person name="Marciniak B."/>
            <person name="Bakula Z."/>
            <person name="Van Ingen J."/>
            <person name="Safianowska A."/>
            <person name="Dziadek J."/>
            <person name="Jagielski T."/>
        </authorList>
    </citation>
    <scope>NUCLEOTIDE SEQUENCE [LARGE SCALE GENOMIC DNA]</scope>
    <source>
        <strain evidence="2">1010001458</strain>
    </source>
</reference>
<proteinExistence type="predicted"/>
<dbReference type="Gene3D" id="1.20.1290.10">
    <property type="entry name" value="AhpD-like"/>
    <property type="match status" value="1"/>
</dbReference>
<evidence type="ECO:0000313" key="2">
    <source>
        <dbReference type="Proteomes" id="UP000077342"/>
    </source>
</evidence>
<protein>
    <submittedName>
        <fullName evidence="1">Uncharacterized protein</fullName>
    </submittedName>
</protein>
<comment type="caution">
    <text evidence="1">The sequence shown here is derived from an EMBL/GenBank/DDBJ whole genome shotgun (WGS) entry which is preliminary data.</text>
</comment>
<dbReference type="AlphaFoldDB" id="A0A164CI37"/>
<evidence type="ECO:0000313" key="1">
    <source>
        <dbReference type="EMBL" id="KZS64745.1"/>
    </source>
</evidence>
<gene>
    <name evidence="1" type="ORF">A4G28_12560</name>
</gene>
<dbReference type="SUPFAM" id="SSF69118">
    <property type="entry name" value="AhpD-like"/>
    <property type="match status" value="1"/>
</dbReference>
<organism evidence="1 2">
    <name type="scientific">Mycobacterium ostraviense</name>
    <dbReference type="NCBI Taxonomy" id="2738409"/>
    <lineage>
        <taxon>Bacteria</taxon>
        <taxon>Bacillati</taxon>
        <taxon>Actinomycetota</taxon>
        <taxon>Actinomycetes</taxon>
        <taxon>Mycobacteriales</taxon>
        <taxon>Mycobacteriaceae</taxon>
        <taxon>Mycobacterium</taxon>
    </lineage>
</organism>
<keyword evidence="2" id="KW-1185">Reference proteome</keyword>
<dbReference type="Proteomes" id="UP000077342">
    <property type="component" value="Unassembled WGS sequence"/>
</dbReference>
<accession>A0A164CI37</accession>
<dbReference type="InterPro" id="IPR029032">
    <property type="entry name" value="AhpD-like"/>
</dbReference>
<sequence length="103" mass="11652">MSIMDRYPRLREKLRHAVLDAPADTDPAVRHAAYHGDDLPEPLQAYVDKLRRHAYRVQDSDIERMRRAGYSEDQIFEVTIAAALGAGDSRRCAGMSALNEALR</sequence>
<dbReference type="EMBL" id="LWCI01000077">
    <property type="protein sequence ID" value="KZS64745.1"/>
    <property type="molecule type" value="Genomic_DNA"/>
</dbReference>